<dbReference type="AlphaFoldDB" id="V5BRL0"/>
<keyword evidence="2" id="KW-1185">Reference proteome</keyword>
<dbReference type="eggNOG" id="ENOG5032VVI">
    <property type="taxonomic scope" value="Bacteria"/>
</dbReference>
<dbReference type="CDD" id="cd09627">
    <property type="entry name" value="DOMON_murB_like"/>
    <property type="match status" value="1"/>
</dbReference>
<dbReference type="PATRIC" id="fig|1116472.3.peg.3520"/>
<reference evidence="1 2" key="1">
    <citation type="journal article" date="2013" name="Genome Announc.">
        <title>Draft Genome Sequence of the Methanotrophic Gammaproteobacterium Methyloglobulus morosus DSM 22980 Strain KoM1.</title>
        <authorList>
            <person name="Poehlein A."/>
            <person name="Deutzmann J.S."/>
            <person name="Daniel R."/>
            <person name="Simeonova D.D."/>
        </authorList>
    </citation>
    <scope>NUCLEOTIDE SEQUENCE [LARGE SCALE GENOMIC DNA]</scope>
    <source>
        <strain evidence="1 2">KoM1</strain>
    </source>
</reference>
<gene>
    <name evidence="1" type="ORF">MGMO_143c00130</name>
</gene>
<dbReference type="Gene3D" id="2.60.40.1190">
    <property type="match status" value="1"/>
</dbReference>
<comment type="caution">
    <text evidence="1">The sequence shown here is derived from an EMBL/GenBank/DDBJ whole genome shotgun (WGS) entry which is preliminary data.</text>
</comment>
<sequence>MISKSCLIHHPDTADSAIKALYIGVKAQYQNGNLTLRYEVQGNIDKLLIPGIQPPSEADGLWQHTCFEAFIAVVEEAPYREFNFSPSGQWAAYSFGDYRVQKKWQASPAPAIHFARSNHQLVLTAVISETNLPYNPHNQPYRLGLTAVLETNAGEHSYWALFHPSGKPDFHHRNGFTLSLKLT</sequence>
<name>V5BRL0_9GAMM</name>
<dbReference type="OrthoDB" id="190583at2"/>
<dbReference type="STRING" id="1116472.MGMO_143c00130"/>
<dbReference type="EMBL" id="AYLO01000132">
    <property type="protein sequence ID" value="ESS68812.1"/>
    <property type="molecule type" value="Genomic_DNA"/>
</dbReference>
<protein>
    <recommendedName>
        <fullName evidence="3">DOMON-like domain-containing protein</fullName>
    </recommendedName>
</protein>
<evidence type="ECO:0000313" key="2">
    <source>
        <dbReference type="Proteomes" id="UP000017842"/>
    </source>
</evidence>
<organism evidence="1 2">
    <name type="scientific">Methyloglobulus morosus KoM1</name>
    <dbReference type="NCBI Taxonomy" id="1116472"/>
    <lineage>
        <taxon>Bacteria</taxon>
        <taxon>Pseudomonadati</taxon>
        <taxon>Pseudomonadota</taxon>
        <taxon>Gammaproteobacteria</taxon>
        <taxon>Methylococcales</taxon>
        <taxon>Methylococcaceae</taxon>
        <taxon>Methyloglobulus</taxon>
    </lineage>
</organism>
<dbReference type="RefSeq" id="WP_023496148.1">
    <property type="nucleotide sequence ID" value="NZ_AYLO01000132.1"/>
</dbReference>
<dbReference type="Proteomes" id="UP000017842">
    <property type="component" value="Unassembled WGS sequence"/>
</dbReference>
<evidence type="ECO:0000313" key="1">
    <source>
        <dbReference type="EMBL" id="ESS68812.1"/>
    </source>
</evidence>
<accession>V5BRL0</accession>
<evidence type="ECO:0008006" key="3">
    <source>
        <dbReference type="Google" id="ProtNLM"/>
    </source>
</evidence>
<proteinExistence type="predicted"/>